<dbReference type="Pfam" id="PF03061">
    <property type="entry name" value="4HBT"/>
    <property type="match status" value="1"/>
</dbReference>
<dbReference type="AlphaFoldDB" id="A0A1N6MRF7"/>
<dbReference type="Gene3D" id="3.10.129.10">
    <property type="entry name" value="Hotdog Thioesterase"/>
    <property type="match status" value="1"/>
</dbReference>
<sequence>MPNKTNNSPKQLARNCIETMYSKDACANHMGMHIDYIDIGIAQLSMTIVPTMLNGHKTCHGGIIFSLADTAFAYACNSEGLAAVASGCNIDFIHPVFNGDRLTANASVQHQGKTNGLYDVKITNQNGKTVAFFRGHSHRLGHSVLEEPAKAITPTKTTPTKTLRKEKL</sequence>
<feature type="domain" description="Thioesterase" evidence="4">
    <location>
        <begin position="56"/>
        <end position="131"/>
    </location>
</feature>
<keyword evidence="2" id="KW-0378">Hydrolase</keyword>
<evidence type="ECO:0000256" key="1">
    <source>
        <dbReference type="ARBA" id="ARBA00008324"/>
    </source>
</evidence>
<dbReference type="EMBL" id="NIBU01000023">
    <property type="protein sequence ID" value="PHM35636.1"/>
    <property type="molecule type" value="Genomic_DNA"/>
</dbReference>
<reference evidence="7" key="1">
    <citation type="submission" date="2016-12" db="EMBL/GenBank/DDBJ databases">
        <authorList>
            <person name="Gaudriault S."/>
        </authorList>
    </citation>
    <scope>NUCLEOTIDE SEQUENCE [LARGE SCALE GENOMIC DNA]</scope>
    <source>
        <strain evidence="7">HGB1681 (deposited as PTA-6826 in the American Type Culture Collection)</strain>
    </source>
</reference>
<evidence type="ECO:0000313" key="7">
    <source>
        <dbReference type="Proteomes" id="UP000196435"/>
    </source>
</evidence>
<organism evidence="6 7">
    <name type="scientific">Xenorhabdus innexi</name>
    <dbReference type="NCBI Taxonomy" id="290109"/>
    <lineage>
        <taxon>Bacteria</taxon>
        <taxon>Pseudomonadati</taxon>
        <taxon>Pseudomonadota</taxon>
        <taxon>Gammaproteobacteria</taxon>
        <taxon>Enterobacterales</taxon>
        <taxon>Morganellaceae</taxon>
        <taxon>Xenorhabdus</taxon>
    </lineage>
</organism>
<dbReference type="NCBIfam" id="TIGR00369">
    <property type="entry name" value="unchar_dom_1"/>
    <property type="match status" value="1"/>
</dbReference>
<evidence type="ECO:0000256" key="3">
    <source>
        <dbReference type="SAM" id="MobiDB-lite"/>
    </source>
</evidence>
<keyword evidence="8" id="KW-1185">Reference proteome</keyword>
<name>A0A1N6MRF7_9GAMM</name>
<dbReference type="InterPro" id="IPR003736">
    <property type="entry name" value="PAAI_dom"/>
</dbReference>
<reference evidence="6" key="2">
    <citation type="submission" date="2016-12" db="EMBL/GenBank/DDBJ databases">
        <authorList>
            <person name="Song W.-J."/>
            <person name="Kurnit D.M."/>
        </authorList>
    </citation>
    <scope>NUCLEOTIDE SEQUENCE [LARGE SCALE GENOMIC DNA]</scope>
    <source>
        <strain evidence="6">HGB1681</strain>
    </source>
</reference>
<dbReference type="SUPFAM" id="SSF54637">
    <property type="entry name" value="Thioesterase/thiol ester dehydrase-isomerase"/>
    <property type="match status" value="1"/>
</dbReference>
<dbReference type="InterPro" id="IPR029069">
    <property type="entry name" value="HotDog_dom_sf"/>
</dbReference>
<dbReference type="GO" id="GO:0016289">
    <property type="term" value="F:acyl-CoA hydrolase activity"/>
    <property type="evidence" value="ECO:0007669"/>
    <property type="project" value="TreeGrafter"/>
</dbReference>
<protein>
    <submittedName>
        <fullName evidence="5">Phenylacetic acid degradation protein PaaD</fullName>
    </submittedName>
    <submittedName>
        <fullName evidence="6">Putative phenylacetic acid degradation protein with thioesterase/thiol ester dehydrase-isomerase domain</fullName>
    </submittedName>
</protein>
<dbReference type="InterPro" id="IPR052723">
    <property type="entry name" value="Acyl-CoA_thioesterase_PaaI"/>
</dbReference>
<dbReference type="Proteomes" id="UP000196435">
    <property type="component" value="Unassembled WGS sequence"/>
</dbReference>
<dbReference type="NCBIfam" id="TIGR02286">
    <property type="entry name" value="PaaD"/>
    <property type="match status" value="1"/>
</dbReference>
<dbReference type="FunFam" id="3.10.129.10:FF:000022">
    <property type="entry name" value="Phenylacetic acid degradation protein"/>
    <property type="match status" value="1"/>
</dbReference>
<dbReference type="CDD" id="cd03443">
    <property type="entry name" value="PaaI_thioesterase"/>
    <property type="match status" value="1"/>
</dbReference>
<evidence type="ECO:0000313" key="6">
    <source>
        <dbReference type="EMBL" id="SIP71354.1"/>
    </source>
</evidence>
<feature type="region of interest" description="Disordered" evidence="3">
    <location>
        <begin position="148"/>
        <end position="168"/>
    </location>
</feature>
<dbReference type="InterPro" id="IPR006683">
    <property type="entry name" value="Thioestr_dom"/>
</dbReference>
<evidence type="ECO:0000313" key="8">
    <source>
        <dbReference type="Proteomes" id="UP000224871"/>
    </source>
</evidence>
<evidence type="ECO:0000313" key="5">
    <source>
        <dbReference type="EMBL" id="PHM35636.1"/>
    </source>
</evidence>
<dbReference type="RefSeq" id="WP_086954758.1">
    <property type="nucleotide sequence ID" value="NZ_CAWNQC010000146.1"/>
</dbReference>
<gene>
    <name evidence="6" type="primary">paaI</name>
    <name evidence="5" type="ORF">Xinn_02200</name>
    <name evidence="6" type="ORF">XIS1_1120058</name>
</gene>
<reference evidence="5 8" key="3">
    <citation type="journal article" date="2017" name="Nat. Microbiol.">
        <title>Natural product diversity associated with the nematode symbionts Photorhabdus and Xenorhabdus.</title>
        <authorList>
            <person name="Tobias N.J."/>
            <person name="Wolff H."/>
            <person name="Djahanschiri B."/>
            <person name="Grundmann F."/>
            <person name="Kronenwerth M."/>
            <person name="Shi Y.M."/>
            <person name="Simonyi S."/>
            <person name="Grun P."/>
            <person name="Shapiro-Ilan D."/>
            <person name="Pidot S.J."/>
            <person name="Stinear T.P."/>
            <person name="Ebersberger I."/>
            <person name="Bode H.B."/>
        </authorList>
    </citation>
    <scope>NUCLEOTIDE SEQUENCE [LARGE SCALE GENOMIC DNA]</scope>
    <source>
        <strain evidence="5 8">DSM 16336</strain>
    </source>
</reference>
<dbReference type="Proteomes" id="UP000224871">
    <property type="component" value="Unassembled WGS sequence"/>
</dbReference>
<accession>A0A1N6MRF7</accession>
<keyword evidence="6" id="KW-0413">Isomerase</keyword>
<comment type="similarity">
    <text evidence="1">Belongs to the thioesterase PaaI family.</text>
</comment>
<dbReference type="PANTHER" id="PTHR42856">
    <property type="entry name" value="ACYL-COENZYME A THIOESTERASE PAAI"/>
    <property type="match status" value="1"/>
</dbReference>
<dbReference type="OrthoDB" id="32575at2"/>
<dbReference type="InterPro" id="IPR011973">
    <property type="entry name" value="PaaD"/>
</dbReference>
<dbReference type="GO" id="GO:0016853">
    <property type="term" value="F:isomerase activity"/>
    <property type="evidence" value="ECO:0007669"/>
    <property type="project" value="UniProtKB-KW"/>
</dbReference>
<evidence type="ECO:0000256" key="2">
    <source>
        <dbReference type="ARBA" id="ARBA00022801"/>
    </source>
</evidence>
<dbReference type="PANTHER" id="PTHR42856:SF1">
    <property type="entry name" value="ACYL-COENZYME A THIOESTERASE PAAI"/>
    <property type="match status" value="1"/>
</dbReference>
<dbReference type="EMBL" id="FTLG01000016">
    <property type="protein sequence ID" value="SIP71354.1"/>
    <property type="molecule type" value="Genomic_DNA"/>
</dbReference>
<proteinExistence type="inferred from homology"/>
<evidence type="ECO:0000259" key="4">
    <source>
        <dbReference type="Pfam" id="PF03061"/>
    </source>
</evidence>